<reference evidence="7" key="1">
    <citation type="journal article" date="2019" name="bioRxiv">
        <title>The Genome of the Zebra Mussel, Dreissena polymorpha: A Resource for Invasive Species Research.</title>
        <authorList>
            <person name="McCartney M.A."/>
            <person name="Auch B."/>
            <person name="Kono T."/>
            <person name="Mallez S."/>
            <person name="Zhang Y."/>
            <person name="Obille A."/>
            <person name="Becker A."/>
            <person name="Abrahante J.E."/>
            <person name="Garbe J."/>
            <person name="Badalamenti J.P."/>
            <person name="Herman A."/>
            <person name="Mangelson H."/>
            <person name="Liachko I."/>
            <person name="Sullivan S."/>
            <person name="Sone E.D."/>
            <person name="Koren S."/>
            <person name="Silverstein K.A.T."/>
            <person name="Beckman K.B."/>
            <person name="Gohl D.M."/>
        </authorList>
    </citation>
    <scope>NUCLEOTIDE SEQUENCE</scope>
    <source>
        <strain evidence="7">Duluth1</strain>
        <tissue evidence="7">Whole animal</tissue>
    </source>
</reference>
<dbReference type="GO" id="GO:0008270">
    <property type="term" value="F:zinc ion binding"/>
    <property type="evidence" value="ECO:0007669"/>
    <property type="project" value="UniProtKB-KW"/>
</dbReference>
<proteinExistence type="predicted"/>
<keyword evidence="3" id="KW-0862">Zinc</keyword>
<dbReference type="Proteomes" id="UP000828390">
    <property type="component" value="Unassembled WGS sequence"/>
</dbReference>
<dbReference type="PROSITE" id="PS51058">
    <property type="entry name" value="ZF_CXXC"/>
    <property type="match status" value="1"/>
</dbReference>
<feature type="domain" description="CXXC-type" evidence="6">
    <location>
        <begin position="30"/>
        <end position="72"/>
    </location>
</feature>
<evidence type="ECO:0000256" key="5">
    <source>
        <dbReference type="SAM" id="MobiDB-lite"/>
    </source>
</evidence>
<gene>
    <name evidence="7" type="ORF">DPMN_055491</name>
</gene>
<evidence type="ECO:0000313" key="7">
    <source>
        <dbReference type="EMBL" id="KAH3729520.1"/>
    </source>
</evidence>
<organism evidence="7 8">
    <name type="scientific">Dreissena polymorpha</name>
    <name type="common">Zebra mussel</name>
    <name type="synonym">Mytilus polymorpha</name>
    <dbReference type="NCBI Taxonomy" id="45954"/>
    <lineage>
        <taxon>Eukaryota</taxon>
        <taxon>Metazoa</taxon>
        <taxon>Spiralia</taxon>
        <taxon>Lophotrochozoa</taxon>
        <taxon>Mollusca</taxon>
        <taxon>Bivalvia</taxon>
        <taxon>Autobranchia</taxon>
        <taxon>Heteroconchia</taxon>
        <taxon>Euheterodonta</taxon>
        <taxon>Imparidentia</taxon>
        <taxon>Neoheterodontei</taxon>
        <taxon>Myida</taxon>
        <taxon>Dreissenoidea</taxon>
        <taxon>Dreissenidae</taxon>
        <taxon>Dreissena</taxon>
    </lineage>
</organism>
<reference evidence="7" key="2">
    <citation type="submission" date="2020-11" db="EMBL/GenBank/DDBJ databases">
        <authorList>
            <person name="McCartney M.A."/>
            <person name="Auch B."/>
            <person name="Kono T."/>
            <person name="Mallez S."/>
            <person name="Becker A."/>
            <person name="Gohl D.M."/>
            <person name="Silverstein K.A.T."/>
            <person name="Koren S."/>
            <person name="Bechman K.B."/>
            <person name="Herman A."/>
            <person name="Abrahante J.E."/>
            <person name="Garbe J."/>
        </authorList>
    </citation>
    <scope>NUCLEOTIDE SEQUENCE</scope>
    <source>
        <strain evidence="7">Duluth1</strain>
        <tissue evidence="7">Whole animal</tissue>
    </source>
</reference>
<name>A0A9D4HSM5_DREPO</name>
<dbReference type="GO" id="GO:0003677">
    <property type="term" value="F:DNA binding"/>
    <property type="evidence" value="ECO:0007669"/>
    <property type="project" value="InterPro"/>
</dbReference>
<evidence type="ECO:0000256" key="4">
    <source>
        <dbReference type="PROSITE-ProRule" id="PRU00509"/>
    </source>
</evidence>
<evidence type="ECO:0000259" key="6">
    <source>
        <dbReference type="PROSITE" id="PS51058"/>
    </source>
</evidence>
<keyword evidence="2 4" id="KW-0863">Zinc-finger</keyword>
<feature type="region of interest" description="Disordered" evidence="5">
    <location>
        <begin position="1"/>
        <end position="24"/>
    </location>
</feature>
<comment type="caution">
    <text evidence="7">The sequence shown here is derived from an EMBL/GenBank/DDBJ whole genome shotgun (WGS) entry which is preliminary data.</text>
</comment>
<dbReference type="Pfam" id="PF02008">
    <property type="entry name" value="zf-CXXC"/>
    <property type="match status" value="1"/>
</dbReference>
<accession>A0A9D4HSM5</accession>
<dbReference type="EMBL" id="JAIWYP010000012">
    <property type="protein sequence ID" value="KAH3729520.1"/>
    <property type="molecule type" value="Genomic_DNA"/>
</dbReference>
<keyword evidence="1" id="KW-0479">Metal-binding</keyword>
<evidence type="ECO:0000256" key="2">
    <source>
        <dbReference type="ARBA" id="ARBA00022771"/>
    </source>
</evidence>
<protein>
    <recommendedName>
        <fullName evidence="6">CXXC-type domain-containing protein</fullName>
    </recommendedName>
</protein>
<sequence length="72" mass="8130">MAALLKRSSNNPVKKKKPKGTDGLKWLYDSKRKRKERCNDCTGCKAPDCGECIHCKDKPKFGGRGVRKQCCE</sequence>
<evidence type="ECO:0000313" key="8">
    <source>
        <dbReference type="Proteomes" id="UP000828390"/>
    </source>
</evidence>
<dbReference type="InterPro" id="IPR002857">
    <property type="entry name" value="Znf_CXXC"/>
</dbReference>
<keyword evidence="8" id="KW-1185">Reference proteome</keyword>
<feature type="compositionally biased region" description="Low complexity" evidence="5">
    <location>
        <begin position="1"/>
        <end position="12"/>
    </location>
</feature>
<evidence type="ECO:0000256" key="3">
    <source>
        <dbReference type="ARBA" id="ARBA00022833"/>
    </source>
</evidence>
<dbReference type="AlphaFoldDB" id="A0A9D4HSM5"/>
<evidence type="ECO:0000256" key="1">
    <source>
        <dbReference type="ARBA" id="ARBA00022723"/>
    </source>
</evidence>